<reference evidence="1" key="1">
    <citation type="journal article" date="2023" name="Science">
        <title>Genome structures resolve the early diversification of teleost fishes.</title>
        <authorList>
            <person name="Parey E."/>
            <person name="Louis A."/>
            <person name="Montfort J."/>
            <person name="Bouchez O."/>
            <person name="Roques C."/>
            <person name="Iampietro C."/>
            <person name="Lluch J."/>
            <person name="Castinel A."/>
            <person name="Donnadieu C."/>
            <person name="Desvignes T."/>
            <person name="Floi Bucao C."/>
            <person name="Jouanno E."/>
            <person name="Wen M."/>
            <person name="Mejri S."/>
            <person name="Dirks R."/>
            <person name="Jansen H."/>
            <person name="Henkel C."/>
            <person name="Chen W.J."/>
            <person name="Zahm M."/>
            <person name="Cabau C."/>
            <person name="Klopp C."/>
            <person name="Thompson A.W."/>
            <person name="Robinson-Rechavi M."/>
            <person name="Braasch I."/>
            <person name="Lecointre G."/>
            <person name="Bobe J."/>
            <person name="Postlethwait J.H."/>
            <person name="Berthelot C."/>
            <person name="Roest Crollius H."/>
            <person name="Guiguen Y."/>
        </authorList>
    </citation>
    <scope>NUCLEOTIDE SEQUENCE</scope>
    <source>
        <strain evidence="1">WJC10195</strain>
    </source>
</reference>
<keyword evidence="2" id="KW-1185">Reference proteome</keyword>
<protein>
    <submittedName>
        <fullName evidence="1">Uncharacterized protein</fullName>
    </submittedName>
</protein>
<evidence type="ECO:0000313" key="1">
    <source>
        <dbReference type="EMBL" id="KAJ8339731.1"/>
    </source>
</evidence>
<organism evidence="1 2">
    <name type="scientific">Synaphobranchus kaupii</name>
    <name type="common">Kaup's arrowtooth eel</name>
    <dbReference type="NCBI Taxonomy" id="118154"/>
    <lineage>
        <taxon>Eukaryota</taxon>
        <taxon>Metazoa</taxon>
        <taxon>Chordata</taxon>
        <taxon>Craniata</taxon>
        <taxon>Vertebrata</taxon>
        <taxon>Euteleostomi</taxon>
        <taxon>Actinopterygii</taxon>
        <taxon>Neopterygii</taxon>
        <taxon>Teleostei</taxon>
        <taxon>Anguilliformes</taxon>
        <taxon>Synaphobranchidae</taxon>
        <taxon>Synaphobranchus</taxon>
    </lineage>
</organism>
<name>A0A9Q1EJ12_SYNKA</name>
<gene>
    <name evidence="1" type="ORF">SKAU_G00343640</name>
</gene>
<proteinExistence type="predicted"/>
<sequence length="136" mass="14779">MEGAEEGGLDESQSVRSLCEMREAAGSSECARQEIPETGDKIRSWDRATLCVTRPQPSVLGAALPGVSVRGLRLQPIRSPRSARRGSRAERRAVLRACFLSEPENRGPESQSLSARLVCRSWALERRASLSADVSG</sequence>
<evidence type="ECO:0000313" key="2">
    <source>
        <dbReference type="Proteomes" id="UP001152622"/>
    </source>
</evidence>
<dbReference type="EMBL" id="JAINUF010000016">
    <property type="protein sequence ID" value="KAJ8339731.1"/>
    <property type="molecule type" value="Genomic_DNA"/>
</dbReference>
<comment type="caution">
    <text evidence="1">The sequence shown here is derived from an EMBL/GenBank/DDBJ whole genome shotgun (WGS) entry which is preliminary data.</text>
</comment>
<dbReference type="Proteomes" id="UP001152622">
    <property type="component" value="Chromosome 16"/>
</dbReference>
<accession>A0A9Q1EJ12</accession>
<dbReference type="AlphaFoldDB" id="A0A9Q1EJ12"/>